<dbReference type="GO" id="GO:0019888">
    <property type="term" value="F:protein phosphatase regulator activity"/>
    <property type="evidence" value="ECO:0007669"/>
    <property type="project" value="TreeGrafter"/>
</dbReference>
<feature type="region of interest" description="Disordered" evidence="3">
    <location>
        <begin position="753"/>
        <end position="789"/>
    </location>
</feature>
<feature type="compositionally biased region" description="Basic and acidic residues" evidence="3">
    <location>
        <begin position="638"/>
        <end position="654"/>
    </location>
</feature>
<feature type="compositionally biased region" description="Acidic residues" evidence="3">
    <location>
        <begin position="618"/>
        <end position="633"/>
    </location>
</feature>
<evidence type="ECO:0000313" key="5">
    <source>
        <dbReference type="Proteomes" id="UP001378592"/>
    </source>
</evidence>
<gene>
    <name evidence="4" type="ORF">R5R35_009131</name>
</gene>
<dbReference type="GO" id="GO:0005634">
    <property type="term" value="C:nucleus"/>
    <property type="evidence" value="ECO:0007669"/>
    <property type="project" value="TreeGrafter"/>
</dbReference>
<dbReference type="PANTHER" id="PTHR12634:SF8">
    <property type="entry name" value="FIERY MOUNTAIN, ISOFORM D"/>
    <property type="match status" value="1"/>
</dbReference>
<feature type="region of interest" description="Disordered" evidence="3">
    <location>
        <begin position="618"/>
        <end position="741"/>
    </location>
</feature>
<dbReference type="AlphaFoldDB" id="A0AAN9VYR4"/>
<evidence type="ECO:0008006" key="6">
    <source>
        <dbReference type="Google" id="ProtNLM"/>
    </source>
</evidence>
<dbReference type="GO" id="GO:0005829">
    <property type="term" value="C:cytosol"/>
    <property type="evidence" value="ECO:0007669"/>
    <property type="project" value="TreeGrafter"/>
</dbReference>
<feature type="compositionally biased region" description="Polar residues" evidence="3">
    <location>
        <begin position="775"/>
        <end position="789"/>
    </location>
</feature>
<dbReference type="InterPro" id="IPR007587">
    <property type="entry name" value="SAPS"/>
</dbReference>
<evidence type="ECO:0000313" key="4">
    <source>
        <dbReference type="EMBL" id="KAK7870635.1"/>
    </source>
</evidence>
<proteinExistence type="inferred from homology"/>
<feature type="compositionally biased region" description="Low complexity" evidence="3">
    <location>
        <begin position="705"/>
        <end position="714"/>
    </location>
</feature>
<comment type="caution">
    <text evidence="4">The sequence shown here is derived from an EMBL/GenBank/DDBJ whole genome shotgun (WGS) entry which is preliminary data.</text>
</comment>
<dbReference type="SUPFAM" id="SSF48371">
    <property type="entry name" value="ARM repeat"/>
    <property type="match status" value="1"/>
</dbReference>
<reference evidence="4 5" key="1">
    <citation type="submission" date="2024-03" db="EMBL/GenBank/DDBJ databases">
        <title>The genome assembly and annotation of the cricket Gryllus longicercus Weissman &amp; Gray.</title>
        <authorList>
            <person name="Szrajer S."/>
            <person name="Gray D."/>
            <person name="Ylla G."/>
        </authorList>
    </citation>
    <scope>NUCLEOTIDE SEQUENCE [LARGE SCALE GENOMIC DNA]</scope>
    <source>
        <strain evidence="4">DAG 2021-001</strain>
        <tissue evidence="4">Whole body minus gut</tissue>
    </source>
</reference>
<keyword evidence="5" id="KW-1185">Reference proteome</keyword>
<dbReference type="Pfam" id="PF04499">
    <property type="entry name" value="SAPS"/>
    <property type="match status" value="1"/>
</dbReference>
<evidence type="ECO:0000256" key="3">
    <source>
        <dbReference type="SAM" id="MobiDB-lite"/>
    </source>
</evidence>
<evidence type="ECO:0000256" key="2">
    <source>
        <dbReference type="ARBA" id="ARBA00023306"/>
    </source>
</evidence>
<dbReference type="PANTHER" id="PTHR12634">
    <property type="entry name" value="SIT4 YEAST -ASSOCIATING PROTEIN-RELATED"/>
    <property type="match status" value="1"/>
</dbReference>
<protein>
    <recommendedName>
        <fullName evidence="6">Serine/threonine-protein phosphatase 6 regulatory subunit 3</fullName>
    </recommendedName>
</protein>
<feature type="compositionally biased region" description="Basic and acidic residues" evidence="3">
    <location>
        <begin position="676"/>
        <end position="686"/>
    </location>
</feature>
<dbReference type="GO" id="GO:0019903">
    <property type="term" value="F:protein phosphatase binding"/>
    <property type="evidence" value="ECO:0007669"/>
    <property type="project" value="InterPro"/>
</dbReference>
<keyword evidence="2" id="KW-0131">Cell cycle</keyword>
<sequence length="793" mass="88438">MFWKCNYLSSPHIEVLLNKEDVSLHEVMDEENVLEECRIQNKKLIDYLSRPDVMEELVTLTTVEPSGELDERARYKYSNIACELLTCDVPALNERLAGDEALLGKLYAFLEADCPLNPLLASFFSKTIGVLVARKSEQNWYSYQFTCLQVLEFLKSKENCISLLMKHLGTSAIMDLVLKLIIHVQGPEMKQNILNWLDSQQVVQCLVGLLDPSVDAQRHANASQLLCDVIKMSREKQLTTDRPEPDPILNTLESPETVSQLLEHILNTEKCETAIVGGISVLLALLDCNKPNGSSVGINKTFGVGDQAEETSGEKEQPSKIVLSTSHAILPYLKDLHNLLLDPPQKPSVKTTAGALDPPLGNTRLHIAKLLAALLATNSGEVNKELANLGTLEVLLDLFFKYTWNNFLHTQVEQCLYYALESELNNTSDETATHTLLKHIFVQCQLLEKVLKAWEENETQQSKPGGRRHGYMGHLIKIANHIVDHACKGPLADFIKEHVPEETASAWDAFVTNTLSEINKKHNIVLGGTPPVDSNTEDDTAYQEIAFQQPQMYRMFSADFQLPQMSPQFIDNYDIHDDEFGDGDENLHVDRMNNKTFDYSNEKVFKRVCAQKSNAFDGEDEAWNDHDDDDDTPTFDQEVQKDKQWPCKDDKEDESKGDDDNDNNDDDADNNDDDDSKSSSEKKEVEMEVDTMDPWTSPDVTSEGAAAPVAVDAVNPWACSSDPTTAPAPSGDDAGWADFGNAGFADFEANFSSQDVSENKETDNNVPPSALGDSENVTTNVPTTSEYNFSVVL</sequence>
<comment type="similarity">
    <text evidence="1">Belongs to the SAPS family.</text>
</comment>
<accession>A0AAN9VYR4</accession>
<dbReference type="EMBL" id="JAZDUA010000055">
    <property type="protein sequence ID" value="KAK7870635.1"/>
    <property type="molecule type" value="Genomic_DNA"/>
</dbReference>
<organism evidence="4 5">
    <name type="scientific">Gryllus longicercus</name>
    <dbReference type="NCBI Taxonomy" id="2509291"/>
    <lineage>
        <taxon>Eukaryota</taxon>
        <taxon>Metazoa</taxon>
        <taxon>Ecdysozoa</taxon>
        <taxon>Arthropoda</taxon>
        <taxon>Hexapoda</taxon>
        <taxon>Insecta</taxon>
        <taxon>Pterygota</taxon>
        <taxon>Neoptera</taxon>
        <taxon>Polyneoptera</taxon>
        <taxon>Orthoptera</taxon>
        <taxon>Ensifera</taxon>
        <taxon>Gryllidea</taxon>
        <taxon>Grylloidea</taxon>
        <taxon>Gryllidae</taxon>
        <taxon>Gryllinae</taxon>
        <taxon>Gryllus</taxon>
    </lineage>
</organism>
<name>A0AAN9VYR4_9ORTH</name>
<dbReference type="InterPro" id="IPR016024">
    <property type="entry name" value="ARM-type_fold"/>
</dbReference>
<evidence type="ECO:0000256" key="1">
    <source>
        <dbReference type="ARBA" id="ARBA00006180"/>
    </source>
</evidence>
<dbReference type="Proteomes" id="UP001378592">
    <property type="component" value="Unassembled WGS sequence"/>
</dbReference>
<feature type="compositionally biased region" description="Acidic residues" evidence="3">
    <location>
        <begin position="655"/>
        <end position="675"/>
    </location>
</feature>